<dbReference type="Pfam" id="PF12893">
    <property type="entry name" value="Lumazine_bd_2"/>
    <property type="match status" value="1"/>
</dbReference>
<evidence type="ECO:0000313" key="2">
    <source>
        <dbReference type="Proteomes" id="UP000515955"/>
    </source>
</evidence>
<accession>A0A7G9SE84</accession>
<protein>
    <submittedName>
        <fullName evidence="1">Nuclear transport factor 2 family protein</fullName>
    </submittedName>
</protein>
<organism evidence="1 2">
    <name type="scientific">Sphingomonas rhizophila</name>
    <dbReference type="NCBI Taxonomy" id="2071607"/>
    <lineage>
        <taxon>Bacteria</taxon>
        <taxon>Pseudomonadati</taxon>
        <taxon>Pseudomonadota</taxon>
        <taxon>Alphaproteobacteria</taxon>
        <taxon>Sphingomonadales</taxon>
        <taxon>Sphingomonadaceae</taxon>
        <taxon>Sphingomonas</taxon>
    </lineage>
</organism>
<proteinExistence type="predicted"/>
<sequence>MTALALAAAPVAGQAPVSADEQAVRAALQHYLDGHATGRSADFDKAFYPESRLLFVRDGKFSTIESKDYVARAPGKPADDEAKRKRWIEWVDVAGSAAVAKIVLDYPTVRFTDYMTLLKVDGGWRIANKAFHADRRDPPK</sequence>
<evidence type="ECO:0000313" key="1">
    <source>
        <dbReference type="EMBL" id="QNN66159.1"/>
    </source>
</evidence>
<dbReference type="Gene3D" id="3.10.450.50">
    <property type="match status" value="1"/>
</dbReference>
<dbReference type="InterPro" id="IPR039437">
    <property type="entry name" value="FrzH/put_lumazine-bd"/>
</dbReference>
<gene>
    <name evidence="1" type="ORF">H9L12_03105</name>
</gene>
<keyword evidence="2" id="KW-1185">Reference proteome</keyword>
<dbReference type="Proteomes" id="UP000515955">
    <property type="component" value="Chromosome"/>
</dbReference>
<dbReference type="AlphaFoldDB" id="A0A7G9SE84"/>
<reference evidence="1 2" key="1">
    <citation type="submission" date="2020-08" db="EMBL/GenBank/DDBJ databases">
        <title>Genome sequence of Sphingomonas rhizophila KACC 19189T.</title>
        <authorList>
            <person name="Hyun D.-W."/>
            <person name="Bae J.-W."/>
        </authorList>
    </citation>
    <scope>NUCLEOTIDE SEQUENCE [LARGE SCALE GENOMIC DNA]</scope>
    <source>
        <strain evidence="1 2">KACC 19189</strain>
    </source>
</reference>
<dbReference type="KEGG" id="srhi:H9L12_03105"/>
<dbReference type="EMBL" id="CP060717">
    <property type="protein sequence ID" value="QNN66159.1"/>
    <property type="molecule type" value="Genomic_DNA"/>
</dbReference>
<dbReference type="InterPro" id="IPR032710">
    <property type="entry name" value="NTF2-like_dom_sf"/>
</dbReference>
<name>A0A7G9SE84_9SPHN</name>
<dbReference type="SUPFAM" id="SSF54427">
    <property type="entry name" value="NTF2-like"/>
    <property type="match status" value="1"/>
</dbReference>